<comment type="caution">
    <text evidence="7">The sequence shown here is derived from an EMBL/GenBank/DDBJ whole genome shotgun (WGS) entry which is preliminary data.</text>
</comment>
<dbReference type="InterPro" id="IPR029058">
    <property type="entry name" value="AB_hydrolase_fold"/>
</dbReference>
<dbReference type="SUPFAM" id="SSF53474">
    <property type="entry name" value="alpha/beta-Hydrolases"/>
    <property type="match status" value="1"/>
</dbReference>
<comment type="similarity">
    <text evidence="5">Belongs to the AB hydrolase superfamily. Carboxylesterase BioH family.</text>
</comment>
<keyword evidence="1 5" id="KW-0719">Serine esterase</keyword>
<comment type="subcellular location">
    <subcellularLocation>
        <location evidence="5">Cytoplasm</location>
    </subcellularLocation>
</comment>
<reference evidence="8" key="1">
    <citation type="journal article" date="2019" name="Int. J. Syst. Evol. Microbiol.">
        <title>The Global Catalogue of Microorganisms (GCM) 10K type strain sequencing project: providing services to taxonomists for standard genome sequencing and annotation.</title>
        <authorList>
            <consortium name="The Broad Institute Genomics Platform"/>
            <consortium name="The Broad Institute Genome Sequencing Center for Infectious Disease"/>
            <person name="Wu L."/>
            <person name="Ma J."/>
        </authorList>
    </citation>
    <scope>NUCLEOTIDE SEQUENCE [LARGE SCALE GENOMIC DNA]</scope>
    <source>
        <strain evidence="8">KACC 12507</strain>
    </source>
</reference>
<dbReference type="HAMAP" id="MF_01260">
    <property type="entry name" value="Carboxylester"/>
    <property type="match status" value="1"/>
</dbReference>
<dbReference type="PANTHER" id="PTHR43798">
    <property type="entry name" value="MONOACYLGLYCEROL LIPASE"/>
    <property type="match status" value="1"/>
</dbReference>
<feature type="active site" evidence="5">
    <location>
        <position position="242"/>
    </location>
</feature>
<evidence type="ECO:0000256" key="2">
    <source>
        <dbReference type="ARBA" id="ARBA00022490"/>
    </source>
</evidence>
<feature type="binding site" evidence="5">
    <location>
        <begin position="150"/>
        <end position="154"/>
    </location>
    <ligand>
        <name>substrate</name>
    </ligand>
</feature>
<dbReference type="InterPro" id="IPR000073">
    <property type="entry name" value="AB_hydrolase_1"/>
</dbReference>
<keyword evidence="3 5" id="KW-0093">Biotin biosynthesis</keyword>
<accession>A0ABV9LQQ2</accession>
<dbReference type="NCBIfam" id="TIGR01738">
    <property type="entry name" value="bioH"/>
    <property type="match status" value="1"/>
</dbReference>
<comment type="subunit">
    <text evidence="5">Monomer.</text>
</comment>
<comment type="catalytic activity">
    <reaction evidence="5">
        <text>6-carboxyhexanoyl-[ACP] methyl ester + H2O = 6-carboxyhexanoyl-[ACP] + methanol + H(+)</text>
        <dbReference type="Rhea" id="RHEA:42700"/>
        <dbReference type="Rhea" id="RHEA-COMP:9955"/>
        <dbReference type="Rhea" id="RHEA-COMP:10186"/>
        <dbReference type="ChEBI" id="CHEBI:15377"/>
        <dbReference type="ChEBI" id="CHEBI:15378"/>
        <dbReference type="ChEBI" id="CHEBI:17790"/>
        <dbReference type="ChEBI" id="CHEBI:78846"/>
        <dbReference type="ChEBI" id="CHEBI:82735"/>
        <dbReference type="EC" id="3.1.1.85"/>
    </reaction>
</comment>
<evidence type="ECO:0000256" key="4">
    <source>
        <dbReference type="ARBA" id="ARBA00022801"/>
    </source>
</evidence>
<comment type="pathway">
    <text evidence="5">Cofactor biosynthesis; biotin biosynthesis.</text>
</comment>
<evidence type="ECO:0000256" key="3">
    <source>
        <dbReference type="ARBA" id="ARBA00022756"/>
    </source>
</evidence>
<feature type="binding site" evidence="5">
    <location>
        <begin position="89"/>
        <end position="90"/>
    </location>
    <ligand>
        <name>substrate</name>
    </ligand>
</feature>
<dbReference type="PANTHER" id="PTHR43798:SF31">
    <property type="entry name" value="AB HYDROLASE SUPERFAMILY PROTEIN YCLE"/>
    <property type="match status" value="1"/>
</dbReference>
<evidence type="ECO:0000256" key="1">
    <source>
        <dbReference type="ARBA" id="ARBA00022487"/>
    </source>
</evidence>
<evidence type="ECO:0000256" key="5">
    <source>
        <dbReference type="HAMAP-Rule" id="MF_01260"/>
    </source>
</evidence>
<organism evidence="7 8">
    <name type="scientific">Glaciecola siphonariae</name>
    <dbReference type="NCBI Taxonomy" id="521012"/>
    <lineage>
        <taxon>Bacteria</taxon>
        <taxon>Pseudomonadati</taxon>
        <taxon>Pseudomonadota</taxon>
        <taxon>Gammaproteobacteria</taxon>
        <taxon>Alteromonadales</taxon>
        <taxon>Alteromonadaceae</taxon>
        <taxon>Glaciecola</taxon>
    </lineage>
</organism>
<dbReference type="EC" id="3.1.1.85" evidence="5"/>
<feature type="binding site" evidence="5">
    <location>
        <position position="20"/>
    </location>
    <ligand>
        <name>substrate</name>
    </ligand>
</feature>
<evidence type="ECO:0000259" key="6">
    <source>
        <dbReference type="Pfam" id="PF12697"/>
    </source>
</evidence>
<dbReference type="InterPro" id="IPR010076">
    <property type="entry name" value="BioH"/>
</dbReference>
<dbReference type="RefSeq" id="WP_382405252.1">
    <property type="nucleotide sequence ID" value="NZ_JBHSGU010000001.1"/>
</dbReference>
<comment type="function">
    <text evidence="5">The physiological role of BioH is to remove the methyl group introduced by BioC when the pimeloyl moiety is complete. It allows to synthesize pimeloyl-ACP via the fatty acid synthetic pathway through the hydrolysis of the ester bonds of pimeloyl-ACP esters.</text>
</comment>
<sequence length="266" mass="29303">MQIRQLNKSTELQICLLHGWGMNAAIFEQFSHLLELAVNRELQQTVDIHLIDLPGYGNEIGQYAHGDIASLSAAVERRLPDDCVVLGWSLGGLVAQALAVNACKKISALITVCSSPKFVASDDWPGIDAKVLANFQEQLVHSSVKTLKRFLAIQNLGQPDAKTNIQRMLNAVNAKPIANADTLKGGLNILHNTDLREHLHLIKVPTLRLYGRLDSLVPHKAQQKITALHPTCKSIVYSKASHAPSMSHPQDMIDDIVSFIKSVKKY</sequence>
<evidence type="ECO:0000313" key="7">
    <source>
        <dbReference type="EMBL" id="MFC4698640.1"/>
    </source>
</evidence>
<dbReference type="Proteomes" id="UP001595897">
    <property type="component" value="Unassembled WGS sequence"/>
</dbReference>
<dbReference type="EMBL" id="JBHSGU010000001">
    <property type="protein sequence ID" value="MFC4698640.1"/>
    <property type="molecule type" value="Genomic_DNA"/>
</dbReference>
<evidence type="ECO:0000313" key="8">
    <source>
        <dbReference type="Proteomes" id="UP001595897"/>
    </source>
</evidence>
<name>A0ABV9LQQ2_9ALTE</name>
<feature type="binding site" evidence="5">
    <location>
        <position position="242"/>
    </location>
    <ligand>
        <name>substrate</name>
    </ligand>
</feature>
<feature type="domain" description="AB hydrolase-1" evidence="6">
    <location>
        <begin position="16"/>
        <end position="253"/>
    </location>
</feature>
<keyword evidence="2 5" id="KW-0963">Cytoplasm</keyword>
<feature type="active site" description="Nucleophile" evidence="5">
    <location>
        <position position="89"/>
    </location>
</feature>
<dbReference type="Gene3D" id="3.40.50.1820">
    <property type="entry name" value="alpha/beta hydrolase"/>
    <property type="match status" value="1"/>
</dbReference>
<feature type="active site" evidence="5">
    <location>
        <position position="214"/>
    </location>
</feature>
<protein>
    <recommendedName>
        <fullName evidence="5">Pimeloyl-[acyl-carrier protein] methyl ester esterase</fullName>
        <ecNumber evidence="5">3.1.1.85</ecNumber>
    </recommendedName>
    <alternativeName>
        <fullName evidence="5">Biotin synthesis protein BioH</fullName>
    </alternativeName>
    <alternativeName>
        <fullName evidence="5">Carboxylesterase BioH</fullName>
    </alternativeName>
</protein>
<dbReference type="InterPro" id="IPR050266">
    <property type="entry name" value="AB_hydrolase_sf"/>
</dbReference>
<dbReference type="Pfam" id="PF12697">
    <property type="entry name" value="Abhydrolase_6"/>
    <property type="match status" value="1"/>
</dbReference>
<gene>
    <name evidence="5 7" type="primary">bioH</name>
    <name evidence="7" type="ORF">ACFO4O_00515</name>
</gene>
<proteinExistence type="inferred from homology"/>
<dbReference type="GO" id="GO:0090499">
    <property type="term" value="F:pimelyl-[acyl-carrier protein] methyl ester esterase activity"/>
    <property type="evidence" value="ECO:0007669"/>
    <property type="project" value="UniProtKB-EC"/>
</dbReference>
<keyword evidence="8" id="KW-1185">Reference proteome</keyword>
<keyword evidence="4 5" id="KW-0378">Hydrolase</keyword>